<sequence length="36" mass="4044">ESNAWIEERLWPSRVAASQSSWILPACVAKCNKLKA</sequence>
<proteinExistence type="predicted"/>
<gene>
    <name evidence="1" type="primary">Mo04436</name>
    <name evidence="1" type="ORF">E5Q_04436</name>
</gene>
<dbReference type="HOGENOM" id="CLU_3362203_0_0_1"/>
<dbReference type="InParanoid" id="G7E4J7"/>
<accession>G7E4J7</accession>
<dbReference type="EMBL" id="BABT02000137">
    <property type="protein sequence ID" value="GAA97757.1"/>
    <property type="molecule type" value="Genomic_DNA"/>
</dbReference>
<reference evidence="1 2" key="2">
    <citation type="journal article" date="2012" name="Open Biol.">
        <title>Characteristics of nucleosomes and linker DNA regions on the genome of the basidiomycete Mixia osmundae revealed by mono- and dinucleosome mapping.</title>
        <authorList>
            <person name="Nishida H."/>
            <person name="Kondo S."/>
            <person name="Matsumoto T."/>
            <person name="Suzuki Y."/>
            <person name="Yoshikawa H."/>
            <person name="Taylor T.D."/>
            <person name="Sugiyama J."/>
        </authorList>
    </citation>
    <scope>NUCLEOTIDE SEQUENCE [LARGE SCALE GENOMIC DNA]</scope>
    <source>
        <strain evidence="2">CBS 9802 / IAM 14324 / JCM 22182 / KY 12970</strain>
    </source>
</reference>
<comment type="caution">
    <text evidence="1">The sequence shown here is derived from an EMBL/GenBank/DDBJ whole genome shotgun (WGS) entry which is preliminary data.</text>
</comment>
<protein>
    <submittedName>
        <fullName evidence="1">Uncharacterized protein</fullName>
    </submittedName>
</protein>
<dbReference type="AlphaFoldDB" id="G7E4J7"/>
<evidence type="ECO:0000313" key="1">
    <source>
        <dbReference type="EMBL" id="GAA97757.1"/>
    </source>
</evidence>
<reference evidence="1 2" key="1">
    <citation type="journal article" date="2011" name="J. Gen. Appl. Microbiol.">
        <title>Draft genome sequencing of the enigmatic basidiomycete Mixia osmundae.</title>
        <authorList>
            <person name="Nishida H."/>
            <person name="Nagatsuka Y."/>
            <person name="Sugiyama J."/>
        </authorList>
    </citation>
    <scope>NUCLEOTIDE SEQUENCE [LARGE SCALE GENOMIC DNA]</scope>
    <source>
        <strain evidence="2">CBS 9802 / IAM 14324 / JCM 22182 / KY 12970</strain>
    </source>
</reference>
<feature type="non-terminal residue" evidence="1">
    <location>
        <position position="1"/>
    </location>
</feature>
<organism evidence="1 2">
    <name type="scientific">Mixia osmundae (strain CBS 9802 / IAM 14324 / JCM 22182 / KY 12970)</name>
    <dbReference type="NCBI Taxonomy" id="764103"/>
    <lineage>
        <taxon>Eukaryota</taxon>
        <taxon>Fungi</taxon>
        <taxon>Dikarya</taxon>
        <taxon>Basidiomycota</taxon>
        <taxon>Pucciniomycotina</taxon>
        <taxon>Mixiomycetes</taxon>
        <taxon>Mixiales</taxon>
        <taxon>Mixiaceae</taxon>
        <taxon>Mixia</taxon>
    </lineage>
</organism>
<keyword evidence="2" id="KW-1185">Reference proteome</keyword>
<evidence type="ECO:0000313" key="2">
    <source>
        <dbReference type="Proteomes" id="UP000009131"/>
    </source>
</evidence>
<dbReference type="Proteomes" id="UP000009131">
    <property type="component" value="Unassembled WGS sequence"/>
</dbReference>
<name>G7E4J7_MIXOS</name>